<comment type="caution">
    <text evidence="1">The sequence shown here is derived from an EMBL/GenBank/DDBJ whole genome shotgun (WGS) entry which is preliminary data.</text>
</comment>
<keyword evidence="2" id="KW-1185">Reference proteome</keyword>
<sequence>MNSAPRRRPGISKTPSAQPSTHLPPLTSTLVDRAGQNLAAALASRKITARKKAAEPKPYELAPRAPTPSPSRGSDWYLLMSARVAANKAALSARPRRYIKMNVRAQSGLAAGNVMNDFLTTPKHYHPNILILYHT</sequence>
<gene>
    <name evidence="1" type="ORF">BU25DRAFT_463943</name>
</gene>
<evidence type="ECO:0000313" key="1">
    <source>
        <dbReference type="EMBL" id="KAF2621116.1"/>
    </source>
</evidence>
<dbReference type="Proteomes" id="UP000799754">
    <property type="component" value="Unassembled WGS sequence"/>
</dbReference>
<organism evidence="1 2">
    <name type="scientific">Macroventuria anomochaeta</name>
    <dbReference type="NCBI Taxonomy" id="301207"/>
    <lineage>
        <taxon>Eukaryota</taxon>
        <taxon>Fungi</taxon>
        <taxon>Dikarya</taxon>
        <taxon>Ascomycota</taxon>
        <taxon>Pezizomycotina</taxon>
        <taxon>Dothideomycetes</taxon>
        <taxon>Pleosporomycetidae</taxon>
        <taxon>Pleosporales</taxon>
        <taxon>Pleosporineae</taxon>
        <taxon>Didymellaceae</taxon>
        <taxon>Macroventuria</taxon>
    </lineage>
</organism>
<protein>
    <submittedName>
        <fullName evidence="1">Uncharacterized protein</fullName>
    </submittedName>
</protein>
<accession>A0ACB6RGV2</accession>
<proteinExistence type="predicted"/>
<name>A0ACB6RGV2_9PLEO</name>
<reference evidence="1" key="1">
    <citation type="journal article" date="2020" name="Stud. Mycol.">
        <title>101 Dothideomycetes genomes: a test case for predicting lifestyles and emergence of pathogens.</title>
        <authorList>
            <person name="Haridas S."/>
            <person name="Albert R."/>
            <person name="Binder M."/>
            <person name="Bloem J."/>
            <person name="Labutti K."/>
            <person name="Salamov A."/>
            <person name="Andreopoulos B."/>
            <person name="Baker S."/>
            <person name="Barry K."/>
            <person name="Bills G."/>
            <person name="Bluhm B."/>
            <person name="Cannon C."/>
            <person name="Castanera R."/>
            <person name="Culley D."/>
            <person name="Daum C."/>
            <person name="Ezra D."/>
            <person name="Gonzalez J."/>
            <person name="Henrissat B."/>
            <person name="Kuo A."/>
            <person name="Liang C."/>
            <person name="Lipzen A."/>
            <person name="Lutzoni F."/>
            <person name="Magnuson J."/>
            <person name="Mondo S."/>
            <person name="Nolan M."/>
            <person name="Ohm R."/>
            <person name="Pangilinan J."/>
            <person name="Park H.-J."/>
            <person name="Ramirez L."/>
            <person name="Alfaro M."/>
            <person name="Sun H."/>
            <person name="Tritt A."/>
            <person name="Yoshinaga Y."/>
            <person name="Zwiers L.-H."/>
            <person name="Turgeon B."/>
            <person name="Goodwin S."/>
            <person name="Spatafora J."/>
            <person name="Crous P."/>
            <person name="Grigoriev I."/>
        </authorList>
    </citation>
    <scope>NUCLEOTIDE SEQUENCE</scope>
    <source>
        <strain evidence="1">CBS 525.71</strain>
    </source>
</reference>
<dbReference type="EMBL" id="MU006762">
    <property type="protein sequence ID" value="KAF2621116.1"/>
    <property type="molecule type" value="Genomic_DNA"/>
</dbReference>
<evidence type="ECO:0000313" key="2">
    <source>
        <dbReference type="Proteomes" id="UP000799754"/>
    </source>
</evidence>